<reference evidence="3" key="1">
    <citation type="submission" date="2025-08" db="UniProtKB">
        <authorList>
            <consortium name="RefSeq"/>
        </authorList>
    </citation>
    <scope>IDENTIFICATION</scope>
    <source>
        <tissue evidence="3">Young leaves</tissue>
    </source>
</reference>
<dbReference type="Proteomes" id="UP000504608">
    <property type="component" value="Unplaced"/>
</dbReference>
<feature type="compositionally biased region" description="Polar residues" evidence="1">
    <location>
        <begin position="308"/>
        <end position="324"/>
    </location>
</feature>
<accession>A0A6J1JHZ0</accession>
<protein>
    <submittedName>
        <fullName evidence="3">Uncharacterized protein LOC111485951</fullName>
    </submittedName>
</protein>
<feature type="region of interest" description="Disordered" evidence="1">
    <location>
        <begin position="426"/>
        <end position="496"/>
    </location>
</feature>
<evidence type="ECO:0000313" key="2">
    <source>
        <dbReference type="Proteomes" id="UP000504608"/>
    </source>
</evidence>
<feature type="compositionally biased region" description="Polar residues" evidence="1">
    <location>
        <begin position="615"/>
        <end position="645"/>
    </location>
</feature>
<keyword evidence="2" id="KW-1185">Reference proteome</keyword>
<feature type="region of interest" description="Disordered" evidence="1">
    <location>
        <begin position="262"/>
        <end position="290"/>
    </location>
</feature>
<feature type="region of interest" description="Disordered" evidence="1">
    <location>
        <begin position="220"/>
        <end position="247"/>
    </location>
</feature>
<feature type="region of interest" description="Disordered" evidence="1">
    <location>
        <begin position="517"/>
        <end position="544"/>
    </location>
</feature>
<feature type="region of interest" description="Disordered" evidence="1">
    <location>
        <begin position="305"/>
        <end position="413"/>
    </location>
</feature>
<gene>
    <name evidence="3" type="primary">LOC111485951</name>
</gene>
<feature type="compositionally biased region" description="Basic and acidic residues" evidence="1">
    <location>
        <begin position="447"/>
        <end position="456"/>
    </location>
</feature>
<proteinExistence type="predicted"/>
<dbReference type="PANTHER" id="PTHR37241:SF1">
    <property type="entry name" value="NEUROFILAMENT HEAVY PROTEIN"/>
    <property type="match status" value="1"/>
</dbReference>
<evidence type="ECO:0000256" key="1">
    <source>
        <dbReference type="SAM" id="MobiDB-lite"/>
    </source>
</evidence>
<name>A0A6J1JHZ0_CUCMA</name>
<feature type="compositionally biased region" description="Basic and acidic residues" evidence="1">
    <location>
        <begin position="352"/>
        <end position="371"/>
    </location>
</feature>
<feature type="compositionally biased region" description="Basic and acidic residues" evidence="1">
    <location>
        <begin position="426"/>
        <end position="439"/>
    </location>
</feature>
<feature type="region of interest" description="Disordered" evidence="1">
    <location>
        <begin position="144"/>
        <end position="171"/>
    </location>
</feature>
<dbReference type="AlphaFoldDB" id="A0A6J1JHZ0"/>
<feature type="compositionally biased region" description="Basic and acidic residues" evidence="1">
    <location>
        <begin position="650"/>
        <end position="669"/>
    </location>
</feature>
<evidence type="ECO:0000313" key="3">
    <source>
        <dbReference type="RefSeq" id="XP_022988696.1"/>
    </source>
</evidence>
<feature type="region of interest" description="Disordered" evidence="1">
    <location>
        <begin position="607"/>
        <end position="679"/>
    </location>
</feature>
<dbReference type="KEGG" id="cmax:111485951"/>
<feature type="compositionally biased region" description="Polar residues" evidence="1">
    <location>
        <begin position="157"/>
        <end position="171"/>
    </location>
</feature>
<organism evidence="2 3">
    <name type="scientific">Cucurbita maxima</name>
    <name type="common">Pumpkin</name>
    <name type="synonym">Winter squash</name>
    <dbReference type="NCBI Taxonomy" id="3661"/>
    <lineage>
        <taxon>Eukaryota</taxon>
        <taxon>Viridiplantae</taxon>
        <taxon>Streptophyta</taxon>
        <taxon>Embryophyta</taxon>
        <taxon>Tracheophyta</taxon>
        <taxon>Spermatophyta</taxon>
        <taxon>Magnoliopsida</taxon>
        <taxon>eudicotyledons</taxon>
        <taxon>Gunneridae</taxon>
        <taxon>Pentapetalae</taxon>
        <taxon>rosids</taxon>
        <taxon>fabids</taxon>
        <taxon>Cucurbitales</taxon>
        <taxon>Cucurbitaceae</taxon>
        <taxon>Cucurbiteae</taxon>
        <taxon>Cucurbita</taxon>
    </lineage>
</organism>
<dbReference type="PANTHER" id="PTHR37241">
    <property type="entry name" value="NEUROFILAMENT HEAVY PROTEIN"/>
    <property type="match status" value="1"/>
</dbReference>
<dbReference type="RefSeq" id="XP_022988696.1">
    <property type="nucleotide sequence ID" value="XM_023132928.1"/>
</dbReference>
<dbReference type="OrthoDB" id="785936at2759"/>
<dbReference type="GeneID" id="111485951"/>
<sequence>MMEEIQAVKSTTDNPGEDFYEMIEAPKFVDFTVSDHYIPDDRYWFCSRVGCEEKHPEEMDSEVIYKNFVMRVMAARSPNVRLQRARRNLKCPLTAPPKSSKSRVARLALISSISNRIVEARVKSRPPIPKPSTTLNAKARQVHAKAMTTPRNKKLKSNSNGFLSVKNPKTTSAEMPKTTTVAKALIFQSPKKDTKKKNSIEMSTPVKTLCAAMKKLEITSSKKNRLGDGQPLPLDPPRRKFRGREVKSRVFDSLGTYSCKRRDAKSARVLKRRSKEKNLKPPLPDHMGQDIVDEDASDMDIDDKSRHVSMQGSDLPSSATSTEGNQDELPISEDSDNLSKDSNETLISNSENNHEEIAKIDALESGDKENVAEIDEGIQDEKVLQIEEPLDESTDNGSKNFKDDETSISNSEASDFKLVLCQVEDEKNQKSNHEERTKSGEIQINISEHEIDDKENAVSSDDDIVHESETITDENTAPKHNRVNNSYNQSERVPFGKLEKFKNTSKVNGVLKKKTLKENTTPAALGSHGLKPSKPKSTNPKPFRLRTDERVVLREANLGKKLNCPLKDITASRRFHGDKLQRKTQSTVHQNSGCDDHVEYEQGVFQNKTPDDQQGRTVPDSSNNNKKVDSQTCVALKQQQKQSLCRQLKPAKERSTKPDDNLKRSKLEKIQQNVRKPPRREMASLVVPSGLLIARKESNRNTLSHKDAKETDTLLSRKTRAATILKEPNVRSSHVPRSCSRKLG</sequence>